<accession>A0ABN9TI01</accession>
<name>A0ABN9TI01_9DINO</name>
<evidence type="ECO:0000256" key="5">
    <source>
        <dbReference type="SAM" id="Coils"/>
    </source>
</evidence>
<feature type="compositionally biased region" description="Low complexity" evidence="6">
    <location>
        <begin position="333"/>
        <end position="352"/>
    </location>
</feature>
<feature type="region of interest" description="Disordered" evidence="6">
    <location>
        <begin position="296"/>
        <end position="410"/>
    </location>
</feature>
<feature type="region of interest" description="Disordered" evidence="6">
    <location>
        <begin position="46"/>
        <end position="97"/>
    </location>
</feature>
<sequence>MGPGDYEGWKEVGRAPACAKCGCKNNFRGSFYCKACGHKLSDLSPAAAPEPRGVWGDAGQPHQDDVGKGGKKGKGRKGKGKGQDDASGGGPALPRAPGAQFLVAQPKEANTDMEINGLEQLVAMLERAGDTATAAKHRRVFVEKKRKAAEKEYVAPLSQRVTLAHKQVAEVNQKLEKAVAHFERLSEGLEHQRQWVQQLSDELEEREAAHRRLAVELNAKFVPPQQDAQPQALSVAGILDGTIESIPLSFAGPGFDDAEYDMEEADKRELADRTARLQSELSAAVRATFGQAAEKAKAFKTEQEQMAQRLAGKRRRQEGGGAAPGDEPKPGPAAGQPEGDSAAAAAAASEPAPGTPVAGATEGEGLKQRTAMICRPPSRRRAAGDRAGPAARGDADRPAPGSMGLPPPEVVDEDGPGAVFYDGIAESAARWIPRLHSPESGAASWMRWCKPYVRELLLQAWDLDWAREARQEMTVDQMAKTSARSPDMMELIIHDMEMLRWALRRHWEELRRMKNEMKDLLGLPRDEGQRTSDGIEGDVEAVLTTGAPTLTPKIDVQQAPSTRLDGDVMIDLAEKRRWRRLLGGGTPVAAAELEAGCDGLAGAWLICGEHSLCVSGPARGKSSAKEAAAERGRQPDDDFEATFGMAEGVGRVRVQQGLWLAADTRGTLLCGAREGEAGVRTEAVCYAPGLMTQAGTVALARGASPQLWRVRELGHEAFGPPLAGRAGAAGGEGASAARLETSRAPPLDGGAAGDVGRSTAGGKGGKPGDWTCPQCQFLVFGSKDACMRCGAGRSSGGVRGSGGAPPGPKWGGKPGDWTCPSCQFLVFASKDSCMRCGSTRADARGRGGPRRSRTPPRRESTPRRAASSSESWRPTRVAQEAPARGRTCSSGGGHGARASRRSPSAARRKRRRSHRARAESSSGSGSST</sequence>
<evidence type="ECO:0000256" key="4">
    <source>
        <dbReference type="PROSITE-ProRule" id="PRU00322"/>
    </source>
</evidence>
<dbReference type="SUPFAM" id="SSF90209">
    <property type="entry name" value="Ran binding protein zinc finger-like"/>
    <property type="match status" value="1"/>
</dbReference>
<dbReference type="PANTHER" id="PTHR23111">
    <property type="entry name" value="ZINC FINGER PROTEIN"/>
    <property type="match status" value="1"/>
</dbReference>
<dbReference type="Proteomes" id="UP001189429">
    <property type="component" value="Unassembled WGS sequence"/>
</dbReference>
<keyword evidence="3" id="KW-0862">Zinc</keyword>
<keyword evidence="5" id="KW-0175">Coiled coil</keyword>
<evidence type="ECO:0000256" key="2">
    <source>
        <dbReference type="ARBA" id="ARBA00022771"/>
    </source>
</evidence>
<reference evidence="8" key="1">
    <citation type="submission" date="2023-10" db="EMBL/GenBank/DDBJ databases">
        <authorList>
            <person name="Chen Y."/>
            <person name="Shah S."/>
            <person name="Dougan E. K."/>
            <person name="Thang M."/>
            <person name="Chan C."/>
        </authorList>
    </citation>
    <scope>NUCLEOTIDE SEQUENCE [LARGE SCALE GENOMIC DNA]</scope>
</reference>
<feature type="domain" description="RanBP2-type" evidence="7">
    <location>
        <begin position="766"/>
        <end position="795"/>
    </location>
</feature>
<keyword evidence="9" id="KW-1185">Reference proteome</keyword>
<evidence type="ECO:0000313" key="9">
    <source>
        <dbReference type="Proteomes" id="UP001189429"/>
    </source>
</evidence>
<dbReference type="EMBL" id="CAUYUJ010014693">
    <property type="protein sequence ID" value="CAK0844776.1"/>
    <property type="molecule type" value="Genomic_DNA"/>
</dbReference>
<evidence type="ECO:0000256" key="6">
    <source>
        <dbReference type="SAM" id="MobiDB-lite"/>
    </source>
</evidence>
<feature type="region of interest" description="Disordered" evidence="6">
    <location>
        <begin position="837"/>
        <end position="928"/>
    </location>
</feature>
<dbReference type="PANTHER" id="PTHR23111:SF40">
    <property type="entry name" value="RNA-BINDING PROTEIN INVOLVED IN HETEROCHROMATIN ASSEMBLY-RELATED"/>
    <property type="match status" value="1"/>
</dbReference>
<feature type="region of interest" description="Disordered" evidence="6">
    <location>
        <begin position="721"/>
        <end position="766"/>
    </location>
</feature>
<feature type="region of interest" description="Disordered" evidence="6">
    <location>
        <begin position="793"/>
        <end position="812"/>
    </location>
</feature>
<comment type="caution">
    <text evidence="8">The sequence shown here is derived from an EMBL/GenBank/DDBJ whole genome shotgun (WGS) entry which is preliminary data.</text>
</comment>
<feature type="compositionally biased region" description="Basic residues" evidence="6">
    <location>
        <begin position="69"/>
        <end position="80"/>
    </location>
</feature>
<dbReference type="Gene3D" id="4.10.1060.10">
    <property type="entry name" value="Zinc finger, RanBP2-type"/>
    <property type="match status" value="2"/>
</dbReference>
<feature type="coiled-coil region" evidence="5">
    <location>
        <begin position="172"/>
        <end position="220"/>
    </location>
</feature>
<protein>
    <recommendedName>
        <fullName evidence="7">RanBP2-type domain-containing protein</fullName>
    </recommendedName>
</protein>
<proteinExistence type="predicted"/>
<evidence type="ECO:0000313" key="8">
    <source>
        <dbReference type="EMBL" id="CAK0844776.1"/>
    </source>
</evidence>
<dbReference type="SMART" id="SM00547">
    <property type="entry name" value="ZnF_RBZ"/>
    <property type="match status" value="3"/>
</dbReference>
<feature type="domain" description="RanBP2-type" evidence="7">
    <location>
        <begin position="813"/>
        <end position="842"/>
    </location>
</feature>
<dbReference type="InterPro" id="IPR036443">
    <property type="entry name" value="Znf_RanBP2_sf"/>
</dbReference>
<evidence type="ECO:0000259" key="7">
    <source>
        <dbReference type="PROSITE" id="PS50199"/>
    </source>
</evidence>
<dbReference type="InterPro" id="IPR001876">
    <property type="entry name" value="Znf_RanBP2"/>
</dbReference>
<organism evidence="8 9">
    <name type="scientific">Prorocentrum cordatum</name>
    <dbReference type="NCBI Taxonomy" id="2364126"/>
    <lineage>
        <taxon>Eukaryota</taxon>
        <taxon>Sar</taxon>
        <taxon>Alveolata</taxon>
        <taxon>Dinophyceae</taxon>
        <taxon>Prorocentrales</taxon>
        <taxon>Prorocentraceae</taxon>
        <taxon>Prorocentrum</taxon>
    </lineage>
</organism>
<evidence type="ECO:0000256" key="1">
    <source>
        <dbReference type="ARBA" id="ARBA00022723"/>
    </source>
</evidence>
<evidence type="ECO:0000256" key="3">
    <source>
        <dbReference type="ARBA" id="ARBA00022833"/>
    </source>
</evidence>
<dbReference type="PROSITE" id="PS50199">
    <property type="entry name" value="ZF_RANBP2_2"/>
    <property type="match status" value="2"/>
</dbReference>
<feature type="compositionally biased region" description="Basic residues" evidence="6">
    <location>
        <begin position="906"/>
        <end position="915"/>
    </location>
</feature>
<keyword evidence="1" id="KW-0479">Metal-binding</keyword>
<gene>
    <name evidence="8" type="ORF">PCOR1329_LOCUS38798</name>
</gene>
<keyword evidence="2 4" id="KW-0863">Zinc-finger</keyword>
<feature type="compositionally biased region" description="Low complexity" evidence="6">
    <location>
        <begin position="919"/>
        <end position="928"/>
    </location>
</feature>